<name>B9XE98_PEDPL</name>
<dbReference type="GO" id="GO:0006779">
    <property type="term" value="P:porphyrin-containing compound biosynthetic process"/>
    <property type="evidence" value="ECO:0007669"/>
    <property type="project" value="InterPro"/>
</dbReference>
<dbReference type="Pfam" id="PF06969">
    <property type="entry name" value="HemN_C"/>
    <property type="match status" value="1"/>
</dbReference>
<keyword evidence="4 10" id="KW-0349">Heme</keyword>
<evidence type="ECO:0000256" key="4">
    <source>
        <dbReference type="ARBA" id="ARBA00022617"/>
    </source>
</evidence>
<keyword evidence="10" id="KW-0963">Cytoplasm</keyword>
<dbReference type="InterPro" id="IPR004559">
    <property type="entry name" value="HemW-like"/>
</dbReference>
<keyword evidence="12" id="KW-0560">Oxidoreductase</keyword>
<organism evidence="12 13">
    <name type="scientific">Pedosphaera parvula (strain Ellin514)</name>
    <dbReference type="NCBI Taxonomy" id="320771"/>
    <lineage>
        <taxon>Bacteria</taxon>
        <taxon>Pseudomonadati</taxon>
        <taxon>Verrucomicrobiota</taxon>
        <taxon>Pedosphaerae</taxon>
        <taxon>Pedosphaerales</taxon>
        <taxon>Pedosphaeraceae</taxon>
        <taxon>Pedosphaera</taxon>
    </lineage>
</organism>
<dbReference type="GO" id="GO:0004109">
    <property type="term" value="F:coproporphyrinogen oxidase activity"/>
    <property type="evidence" value="ECO:0007669"/>
    <property type="project" value="InterPro"/>
</dbReference>
<keyword evidence="10" id="KW-0004">4Fe-4S</keyword>
<dbReference type="Pfam" id="PF04055">
    <property type="entry name" value="Radical_SAM"/>
    <property type="match status" value="1"/>
</dbReference>
<feature type="domain" description="Radical SAM core" evidence="11">
    <location>
        <begin position="5"/>
        <end position="236"/>
    </location>
</feature>
<evidence type="ECO:0000256" key="9">
    <source>
        <dbReference type="ARBA" id="ARBA00023186"/>
    </source>
</evidence>
<evidence type="ECO:0000256" key="3">
    <source>
        <dbReference type="ARBA" id="ARBA00017228"/>
    </source>
</evidence>
<comment type="similarity">
    <text evidence="2">Belongs to the anaerobic coproporphyrinogen-III oxidase family. HemW subfamily.</text>
</comment>
<evidence type="ECO:0000256" key="5">
    <source>
        <dbReference type="ARBA" id="ARBA00022691"/>
    </source>
</evidence>
<dbReference type="SFLD" id="SFLDF00562">
    <property type="entry name" value="HemN-like__clustered_with_heat"/>
    <property type="match status" value="1"/>
</dbReference>
<dbReference type="PANTHER" id="PTHR13932:SF5">
    <property type="entry name" value="RADICAL S-ADENOSYL METHIONINE DOMAIN-CONTAINING PROTEIN 1, MITOCHONDRIAL"/>
    <property type="match status" value="1"/>
</dbReference>
<evidence type="ECO:0000313" key="13">
    <source>
        <dbReference type="Proteomes" id="UP000003688"/>
    </source>
</evidence>
<dbReference type="Proteomes" id="UP000003688">
    <property type="component" value="Unassembled WGS sequence"/>
</dbReference>
<proteinExistence type="inferred from homology"/>
<dbReference type="InterPro" id="IPR010723">
    <property type="entry name" value="HemN_C"/>
</dbReference>
<dbReference type="CDD" id="cd01335">
    <property type="entry name" value="Radical_SAM"/>
    <property type="match status" value="1"/>
</dbReference>
<dbReference type="InterPro" id="IPR007197">
    <property type="entry name" value="rSAM"/>
</dbReference>
<dbReference type="OrthoDB" id="9808022at2"/>
<keyword evidence="6 10" id="KW-0479">Metal-binding</keyword>
<gene>
    <name evidence="12" type="ORF">Cflav_PD4652</name>
</gene>
<keyword evidence="8 10" id="KW-0411">Iron-sulfur</keyword>
<dbReference type="SFLD" id="SFLDG01082">
    <property type="entry name" value="B12-binding_domain_containing"/>
    <property type="match status" value="1"/>
</dbReference>
<reference evidence="12 13" key="1">
    <citation type="journal article" date="2011" name="J. Bacteriol.">
        <title>Genome sequence of 'Pedosphaera parvula' Ellin514, an aerobic Verrucomicrobial isolate from pasture soil.</title>
        <authorList>
            <person name="Kant R."/>
            <person name="van Passel M.W."/>
            <person name="Sangwan P."/>
            <person name="Palva A."/>
            <person name="Lucas S."/>
            <person name="Copeland A."/>
            <person name="Lapidus A."/>
            <person name="Glavina Del Rio T."/>
            <person name="Dalin E."/>
            <person name="Tice H."/>
            <person name="Bruce D."/>
            <person name="Goodwin L."/>
            <person name="Pitluck S."/>
            <person name="Chertkov O."/>
            <person name="Larimer F.W."/>
            <person name="Land M.L."/>
            <person name="Hauser L."/>
            <person name="Brettin T.S."/>
            <person name="Detter J.C."/>
            <person name="Han S."/>
            <person name="de Vos W.M."/>
            <person name="Janssen P.H."/>
            <person name="Smidt H."/>
        </authorList>
    </citation>
    <scope>NUCLEOTIDE SEQUENCE [LARGE SCALE GENOMIC DNA]</scope>
    <source>
        <strain evidence="12 13">Ellin514</strain>
    </source>
</reference>
<dbReference type="GO" id="GO:0046872">
    <property type="term" value="F:metal ion binding"/>
    <property type="evidence" value="ECO:0007669"/>
    <property type="project" value="UniProtKB-UniRule"/>
</dbReference>
<dbReference type="SUPFAM" id="SSF102114">
    <property type="entry name" value="Radical SAM enzymes"/>
    <property type="match status" value="1"/>
</dbReference>
<dbReference type="PANTHER" id="PTHR13932">
    <property type="entry name" value="COPROPORPHYRINIGEN III OXIDASE"/>
    <property type="match status" value="1"/>
</dbReference>
<evidence type="ECO:0000256" key="2">
    <source>
        <dbReference type="ARBA" id="ARBA00006100"/>
    </source>
</evidence>
<dbReference type="PROSITE" id="PS51918">
    <property type="entry name" value="RADICAL_SAM"/>
    <property type="match status" value="1"/>
</dbReference>
<comment type="function">
    <text evidence="10">Probably acts as a heme chaperone, transferring heme to an unknown acceptor. Binds one molecule of heme per monomer, possibly covalently. Binds 1 [4Fe-4S] cluster. The cluster is coordinated with 3 cysteines and an exchangeable S-adenosyl-L-methionine.</text>
</comment>
<keyword evidence="13" id="KW-1185">Reference proteome</keyword>
<dbReference type="SFLD" id="SFLDF00288">
    <property type="entry name" value="HemN-like__clustered_with_nucl"/>
    <property type="match status" value="1"/>
</dbReference>
<dbReference type="GO" id="GO:0051539">
    <property type="term" value="F:4 iron, 4 sulfur cluster binding"/>
    <property type="evidence" value="ECO:0007669"/>
    <property type="project" value="UniProtKB-UniRule"/>
</dbReference>
<dbReference type="STRING" id="320771.Cflav_PD4652"/>
<evidence type="ECO:0000313" key="12">
    <source>
        <dbReference type="EMBL" id="EEF61989.1"/>
    </source>
</evidence>
<evidence type="ECO:0000256" key="6">
    <source>
        <dbReference type="ARBA" id="ARBA00022723"/>
    </source>
</evidence>
<dbReference type="GO" id="GO:0005737">
    <property type="term" value="C:cytoplasm"/>
    <property type="evidence" value="ECO:0007669"/>
    <property type="project" value="UniProtKB-SubCell"/>
</dbReference>
<dbReference type="InterPro" id="IPR034505">
    <property type="entry name" value="Coproporphyrinogen-III_oxidase"/>
</dbReference>
<dbReference type="Gene3D" id="3.20.20.70">
    <property type="entry name" value="Aldolase class I"/>
    <property type="match status" value="1"/>
</dbReference>
<dbReference type="NCBIfam" id="TIGR00539">
    <property type="entry name" value="hemN_rel"/>
    <property type="match status" value="1"/>
</dbReference>
<dbReference type="SMART" id="SM00729">
    <property type="entry name" value="Elp3"/>
    <property type="match status" value="1"/>
</dbReference>
<comment type="subcellular location">
    <subcellularLocation>
        <location evidence="10">Cytoplasm</location>
    </subcellularLocation>
</comment>
<dbReference type="EMBL" id="ABOX02000007">
    <property type="protein sequence ID" value="EEF61989.1"/>
    <property type="molecule type" value="Genomic_DNA"/>
</dbReference>
<evidence type="ECO:0000256" key="8">
    <source>
        <dbReference type="ARBA" id="ARBA00023014"/>
    </source>
</evidence>
<evidence type="ECO:0000259" key="11">
    <source>
        <dbReference type="PROSITE" id="PS51918"/>
    </source>
</evidence>
<evidence type="ECO:0000256" key="1">
    <source>
        <dbReference type="ARBA" id="ARBA00001966"/>
    </source>
</evidence>
<evidence type="ECO:0000256" key="10">
    <source>
        <dbReference type="RuleBase" id="RU364116"/>
    </source>
</evidence>
<comment type="cofactor">
    <cofactor evidence="1">
        <name>[4Fe-4S] cluster</name>
        <dbReference type="ChEBI" id="CHEBI:49883"/>
    </cofactor>
</comment>
<dbReference type="SFLD" id="SFLDS00029">
    <property type="entry name" value="Radical_SAM"/>
    <property type="match status" value="1"/>
</dbReference>
<dbReference type="RefSeq" id="WP_007414146.1">
    <property type="nucleotide sequence ID" value="NZ_ABOX02000007.1"/>
</dbReference>
<comment type="caution">
    <text evidence="12">The sequence shown here is derived from an EMBL/GenBank/DDBJ whole genome shotgun (WGS) entry which is preliminary data.</text>
</comment>
<dbReference type="InterPro" id="IPR006638">
    <property type="entry name" value="Elp3/MiaA/NifB-like_rSAM"/>
</dbReference>
<dbReference type="InterPro" id="IPR058240">
    <property type="entry name" value="rSAM_sf"/>
</dbReference>
<accession>B9XE98</accession>
<sequence>MVSPLFDQSVQSLYVHVPFCAHKCSYCAFYSEASNGEIINRYVCALIRELEMVASDLKPRTIFFGGGTPSLLNLRQWEQILQTMQRLGLTGAAEWTVECNPATVSLEKAKLLRSFGVNRISMGVQSLDENLLDRLGRIHSREMVFKSFDTLRAAGFDNVNIDLMFAIPGQTMKIWRDTLAEATALGSEHLSSYEVIYEDDTPLYAQLKAGEFDVDEALACAMYEELVTVASASGFHQYEIANFAKHSAATPSDIPDHACQHNVNYWRGGCYYGLGPSATGNVRGIRNKNWSNTQMYCEQLEQGKRAIESKEELAPLSRAGEIAAFGLRMNAGWPFEKFKQVTGCDLRHDWSREMDQLVQQGWGRLDQYRFQLTSRGLRFADSAAELFLR</sequence>
<keyword evidence="7 10" id="KW-0408">Iron</keyword>
<dbReference type="AlphaFoldDB" id="B9XE98"/>
<keyword evidence="9 10" id="KW-0143">Chaperone</keyword>
<protein>
    <recommendedName>
        <fullName evidence="3 10">Heme chaperone HemW</fullName>
    </recommendedName>
</protein>
<keyword evidence="5 10" id="KW-0949">S-adenosyl-L-methionine</keyword>
<dbReference type="SFLD" id="SFLDG01065">
    <property type="entry name" value="anaerobic_coproporphyrinogen-I"/>
    <property type="match status" value="1"/>
</dbReference>
<evidence type="ECO:0000256" key="7">
    <source>
        <dbReference type="ARBA" id="ARBA00023004"/>
    </source>
</evidence>
<dbReference type="InterPro" id="IPR013785">
    <property type="entry name" value="Aldolase_TIM"/>
</dbReference>